<sequence>DGPRHRLLSTAEQTEDTGSTGGHCSLEGNGKQPADQQQRQQHPQRPEKQQDKDQQQQHPLVVLREEPPFEEDGQQGHAWRDRSGVDFRAPLSWYGTALAALPYDPHHDLLWVCSDDADLAARAELGVPVAATGGGEVRSVRGTSWTAVLRQVQQQEEEEARRQEKKMKEKEEKDQQQQQHHFGGDEGARLRCVGCPSGAVPPRGAAPMGVPSSPAPSSTAAPLASTSRLASASLPPAASSTAPSAAAAAVPVLTPSQQQLLAAHGLLADWFIMQRADVLLASNSTLSFTAAMLNE</sequence>
<dbReference type="EMBL" id="BMAR01000005">
    <property type="protein sequence ID" value="GFR43429.1"/>
    <property type="molecule type" value="Genomic_DNA"/>
</dbReference>
<feature type="compositionally biased region" description="Basic and acidic residues" evidence="1">
    <location>
        <begin position="159"/>
        <end position="175"/>
    </location>
</feature>
<evidence type="ECO:0000256" key="1">
    <source>
        <dbReference type="SAM" id="MobiDB-lite"/>
    </source>
</evidence>
<dbReference type="Proteomes" id="UP001054857">
    <property type="component" value="Unassembled WGS sequence"/>
</dbReference>
<feature type="region of interest" description="Disordered" evidence="1">
    <location>
        <begin position="203"/>
        <end position="224"/>
    </location>
</feature>
<feature type="region of interest" description="Disordered" evidence="1">
    <location>
        <begin position="1"/>
        <end position="81"/>
    </location>
</feature>
<accession>A0AAD3HJA7</accession>
<keyword evidence="3" id="KW-1185">Reference proteome</keyword>
<proteinExistence type="predicted"/>
<feature type="compositionally biased region" description="Low complexity" evidence="1">
    <location>
        <begin position="31"/>
        <end position="43"/>
    </location>
</feature>
<feature type="compositionally biased region" description="Low complexity" evidence="1">
    <location>
        <begin position="210"/>
        <end position="224"/>
    </location>
</feature>
<evidence type="ECO:0000313" key="3">
    <source>
        <dbReference type="Proteomes" id="UP001054857"/>
    </source>
</evidence>
<dbReference type="AlphaFoldDB" id="A0AAD3HJA7"/>
<feature type="compositionally biased region" description="Basic and acidic residues" evidence="1">
    <location>
        <begin position="44"/>
        <end position="55"/>
    </location>
</feature>
<organism evidence="2 3">
    <name type="scientific">Astrephomene gubernaculifera</name>
    <dbReference type="NCBI Taxonomy" id="47775"/>
    <lineage>
        <taxon>Eukaryota</taxon>
        <taxon>Viridiplantae</taxon>
        <taxon>Chlorophyta</taxon>
        <taxon>core chlorophytes</taxon>
        <taxon>Chlorophyceae</taxon>
        <taxon>CS clade</taxon>
        <taxon>Chlamydomonadales</taxon>
        <taxon>Astrephomenaceae</taxon>
        <taxon>Astrephomene</taxon>
    </lineage>
</organism>
<name>A0AAD3HJA7_9CHLO</name>
<feature type="non-terminal residue" evidence="2">
    <location>
        <position position="1"/>
    </location>
</feature>
<protein>
    <submittedName>
        <fullName evidence="2">Uncharacterized protein</fullName>
    </submittedName>
</protein>
<reference evidence="2 3" key="1">
    <citation type="journal article" date="2021" name="Sci. Rep.">
        <title>Genome sequencing of the multicellular alga Astrephomene provides insights into convergent evolution of germ-soma differentiation.</title>
        <authorList>
            <person name="Yamashita S."/>
            <person name="Yamamoto K."/>
            <person name="Matsuzaki R."/>
            <person name="Suzuki S."/>
            <person name="Yamaguchi H."/>
            <person name="Hirooka S."/>
            <person name="Minakuchi Y."/>
            <person name="Miyagishima S."/>
            <person name="Kawachi M."/>
            <person name="Toyoda A."/>
            <person name="Nozaki H."/>
        </authorList>
    </citation>
    <scope>NUCLEOTIDE SEQUENCE [LARGE SCALE GENOMIC DNA]</scope>
    <source>
        <strain evidence="2 3">NIES-4017</strain>
    </source>
</reference>
<gene>
    <name evidence="2" type="ORF">Agub_g4510</name>
</gene>
<feature type="non-terminal residue" evidence="2">
    <location>
        <position position="295"/>
    </location>
</feature>
<evidence type="ECO:0000313" key="2">
    <source>
        <dbReference type="EMBL" id="GFR43429.1"/>
    </source>
</evidence>
<feature type="region of interest" description="Disordered" evidence="1">
    <location>
        <begin position="156"/>
        <end position="188"/>
    </location>
</feature>
<comment type="caution">
    <text evidence="2">The sequence shown here is derived from an EMBL/GenBank/DDBJ whole genome shotgun (WGS) entry which is preliminary data.</text>
</comment>